<keyword evidence="1" id="KW-1133">Transmembrane helix</keyword>
<feature type="transmembrane region" description="Helical" evidence="1">
    <location>
        <begin position="69"/>
        <end position="89"/>
    </location>
</feature>
<dbReference type="AlphaFoldDB" id="A0A7T3FV56"/>
<protein>
    <recommendedName>
        <fullName evidence="4">Integral membrane protein</fullName>
    </recommendedName>
</protein>
<keyword evidence="1" id="KW-0812">Transmembrane</keyword>
<evidence type="ECO:0000313" key="2">
    <source>
        <dbReference type="EMBL" id="QPV61278.1"/>
    </source>
</evidence>
<evidence type="ECO:0008006" key="4">
    <source>
        <dbReference type="Google" id="ProtNLM"/>
    </source>
</evidence>
<feature type="transmembrane region" description="Helical" evidence="1">
    <location>
        <begin position="12"/>
        <end position="32"/>
    </location>
</feature>
<feature type="transmembrane region" description="Helical" evidence="1">
    <location>
        <begin position="44"/>
        <end position="62"/>
    </location>
</feature>
<keyword evidence="3" id="KW-1185">Reference proteome</keyword>
<reference evidence="2 3" key="1">
    <citation type="submission" date="2020-12" db="EMBL/GenBank/DDBJ databases">
        <title>Halosimplex halophilum sp. nov. and Halosimplex salinum sp. nov., two new members of the genus Halosimplex.</title>
        <authorList>
            <person name="Cui H.L."/>
        </authorList>
    </citation>
    <scope>NUCLEOTIDE SEQUENCE [LARGE SCALE GENOMIC DNA]</scope>
    <source>
        <strain evidence="2 3">YGH94</strain>
    </source>
</reference>
<feature type="transmembrane region" description="Helical" evidence="1">
    <location>
        <begin position="95"/>
        <end position="112"/>
    </location>
</feature>
<evidence type="ECO:0000313" key="3">
    <source>
        <dbReference type="Proteomes" id="UP000595001"/>
    </source>
</evidence>
<dbReference type="Proteomes" id="UP000595001">
    <property type="component" value="Chromosome"/>
</dbReference>
<gene>
    <name evidence="2" type="ORF">I7X12_10900</name>
</gene>
<name>A0A7T3FV56_9EURY</name>
<dbReference type="KEGG" id="hlt:I7X12_10900"/>
<sequence length="118" mass="11924">MTDTLDIELGPAAIGTLVGLAGLTFLLEPLVGPVPVGGLRVRPVALSAVVLAGALLLGAVVFYRRGRRLFALAHGVFGFAWTGIVVGTAVGSGTLLLGGVVVLIAGCGFLVSQSRERS</sequence>
<proteinExistence type="predicted"/>
<dbReference type="RefSeq" id="WP_198060111.1">
    <property type="nucleotide sequence ID" value="NZ_CP065856.1"/>
</dbReference>
<accession>A0A7T3FV56</accession>
<dbReference type="EMBL" id="CP065856">
    <property type="protein sequence ID" value="QPV61278.1"/>
    <property type="molecule type" value="Genomic_DNA"/>
</dbReference>
<dbReference type="GeneID" id="60589007"/>
<organism evidence="2 3">
    <name type="scientific">Halosimplex litoreum</name>
    <dbReference type="NCBI Taxonomy" id="1198301"/>
    <lineage>
        <taxon>Archaea</taxon>
        <taxon>Methanobacteriati</taxon>
        <taxon>Methanobacteriota</taxon>
        <taxon>Stenosarchaea group</taxon>
        <taxon>Halobacteria</taxon>
        <taxon>Halobacteriales</taxon>
        <taxon>Haloarculaceae</taxon>
        <taxon>Halosimplex</taxon>
    </lineage>
</organism>
<evidence type="ECO:0000256" key="1">
    <source>
        <dbReference type="SAM" id="Phobius"/>
    </source>
</evidence>
<keyword evidence="1" id="KW-0472">Membrane</keyword>